<dbReference type="Pfam" id="PF01493">
    <property type="entry name" value="GXGXG"/>
    <property type="match status" value="1"/>
</dbReference>
<keyword evidence="13" id="KW-0479">Metal-binding</keyword>
<evidence type="ECO:0000259" key="27">
    <source>
        <dbReference type="PROSITE" id="PS51278"/>
    </source>
</evidence>
<dbReference type="EMBL" id="HBGH01012163">
    <property type="protein sequence ID" value="CAD9234655.1"/>
    <property type="molecule type" value="Transcribed_RNA"/>
</dbReference>
<comment type="similarity">
    <text evidence="7">Belongs to the glutamate synthase family.</text>
</comment>
<keyword evidence="14" id="KW-0274">FAD</keyword>
<comment type="subcellular location">
    <subcellularLocation>
        <location evidence="3">Plastid</location>
    </subcellularLocation>
</comment>
<dbReference type="SUPFAM" id="SSF51395">
    <property type="entry name" value="FMN-linked oxidoreductases"/>
    <property type="match status" value="1"/>
</dbReference>
<evidence type="ECO:0000256" key="5">
    <source>
        <dbReference type="ARBA" id="ARBA00004909"/>
    </source>
</evidence>
<feature type="binding site" evidence="25">
    <location>
        <position position="1092"/>
    </location>
    <ligand>
        <name>[3Fe-4S] cluster</name>
        <dbReference type="ChEBI" id="CHEBI:21137"/>
    </ligand>
</feature>
<dbReference type="PIRSF" id="PIRSF000187">
    <property type="entry name" value="GOGAT"/>
    <property type="match status" value="1"/>
</dbReference>
<evidence type="ECO:0000256" key="2">
    <source>
        <dbReference type="ARBA" id="ARBA00001974"/>
    </source>
</evidence>
<dbReference type="NCBIfam" id="TIGR01317">
    <property type="entry name" value="GOGAT_sm_gam"/>
    <property type="match status" value="1"/>
</dbReference>
<dbReference type="Pfam" id="PF04898">
    <property type="entry name" value="Glu_syn_central"/>
    <property type="match status" value="1"/>
</dbReference>
<dbReference type="GO" id="GO:0048589">
    <property type="term" value="P:developmental growth"/>
    <property type="evidence" value="ECO:0007669"/>
    <property type="project" value="UniProtKB-ARBA"/>
</dbReference>
<dbReference type="GO" id="GO:0097054">
    <property type="term" value="P:L-glutamate biosynthetic process"/>
    <property type="evidence" value="ECO:0007669"/>
    <property type="project" value="UniProtKB-UniPathway"/>
</dbReference>
<dbReference type="CDD" id="cd02808">
    <property type="entry name" value="GltS_FMN"/>
    <property type="match status" value="1"/>
</dbReference>
<proteinExistence type="inferred from homology"/>
<evidence type="ECO:0000313" key="28">
    <source>
        <dbReference type="EMBL" id="CAD9234655.1"/>
    </source>
</evidence>
<dbReference type="GO" id="GO:0010181">
    <property type="term" value="F:FMN binding"/>
    <property type="evidence" value="ECO:0007669"/>
    <property type="project" value="InterPro"/>
</dbReference>
<dbReference type="Gene3D" id="3.60.20.10">
    <property type="entry name" value="Glutamine Phosphoribosylpyrophosphate, subunit 1, domain 1"/>
    <property type="match status" value="1"/>
</dbReference>
<evidence type="ECO:0000256" key="11">
    <source>
        <dbReference type="ARBA" id="ARBA00022640"/>
    </source>
</evidence>
<dbReference type="Pfam" id="PF07992">
    <property type="entry name" value="Pyr_redox_2"/>
    <property type="match status" value="1"/>
</dbReference>
<feature type="binding site" evidence="25">
    <location>
        <position position="1098"/>
    </location>
    <ligand>
        <name>[3Fe-4S] cluster</name>
        <dbReference type="ChEBI" id="CHEBI:21137"/>
    </ligand>
</feature>
<evidence type="ECO:0000256" key="19">
    <source>
        <dbReference type="ARBA" id="ARBA00023014"/>
    </source>
</evidence>
<comment type="cofactor">
    <cofactor evidence="1">
        <name>FMN</name>
        <dbReference type="ChEBI" id="CHEBI:58210"/>
    </cofactor>
</comment>
<dbReference type="GO" id="GO:0016639">
    <property type="term" value="F:oxidoreductase activity, acting on the CH-NH2 group of donors, NAD or NADP as acceptor"/>
    <property type="evidence" value="ECO:0007669"/>
    <property type="project" value="InterPro"/>
</dbReference>
<dbReference type="InterPro" id="IPR006005">
    <property type="entry name" value="Glut_synth_ssu1"/>
</dbReference>
<dbReference type="Pfam" id="PF01645">
    <property type="entry name" value="Glu_synthase"/>
    <property type="match status" value="1"/>
</dbReference>
<dbReference type="InterPro" id="IPR028261">
    <property type="entry name" value="DPD_II"/>
</dbReference>
<evidence type="ECO:0000256" key="18">
    <source>
        <dbReference type="ARBA" id="ARBA00023004"/>
    </source>
</evidence>
<dbReference type="Pfam" id="PF00310">
    <property type="entry name" value="GATase_2"/>
    <property type="match status" value="1"/>
</dbReference>
<evidence type="ECO:0000256" key="3">
    <source>
        <dbReference type="ARBA" id="ARBA00004474"/>
    </source>
</evidence>
<keyword evidence="12" id="KW-0288">FMN</keyword>
<evidence type="ECO:0000256" key="23">
    <source>
        <dbReference type="ARBA" id="ARBA00024383"/>
    </source>
</evidence>
<evidence type="ECO:0000256" key="24">
    <source>
        <dbReference type="ARBA" id="ARBA00048867"/>
    </source>
</evidence>
<keyword evidence="11" id="KW-0934">Plastid</keyword>
<evidence type="ECO:0000256" key="8">
    <source>
        <dbReference type="ARBA" id="ARBA00011245"/>
    </source>
</evidence>
<comment type="pathway">
    <text evidence="4">Energy metabolism; nitrogen metabolism.</text>
</comment>
<dbReference type="GO" id="GO:0051538">
    <property type="term" value="F:3 iron, 4 sulfur cluster binding"/>
    <property type="evidence" value="ECO:0007669"/>
    <property type="project" value="UniProtKB-KW"/>
</dbReference>
<accession>A0A7S1TF03</accession>
<dbReference type="Gene3D" id="2.160.20.60">
    <property type="entry name" value="Glutamate synthase, alpha subunit, C-terminal domain"/>
    <property type="match status" value="1"/>
</dbReference>
<comment type="catalytic activity">
    <reaction evidence="24">
        <text>2 L-glutamate + NAD(+) = L-glutamine + 2-oxoglutarate + NADH + H(+)</text>
        <dbReference type="Rhea" id="RHEA:13753"/>
        <dbReference type="ChEBI" id="CHEBI:15378"/>
        <dbReference type="ChEBI" id="CHEBI:16810"/>
        <dbReference type="ChEBI" id="CHEBI:29985"/>
        <dbReference type="ChEBI" id="CHEBI:57540"/>
        <dbReference type="ChEBI" id="CHEBI:57945"/>
        <dbReference type="ChEBI" id="CHEBI:58359"/>
        <dbReference type="EC" id="1.4.1.14"/>
    </reaction>
</comment>
<dbReference type="SUPFAM" id="SSF56235">
    <property type="entry name" value="N-terminal nucleophile aminohydrolases (Ntn hydrolases)"/>
    <property type="match status" value="1"/>
</dbReference>
<dbReference type="InterPro" id="IPR029055">
    <property type="entry name" value="Ntn_hydrolases_N"/>
</dbReference>
<comment type="pathway">
    <text evidence="6">Amino-acid biosynthesis; L-glutamate biosynthesis via GLT pathway; L-glutamate from 2-oxoglutarate and L-glutamine (NAD(+) route): step 1/1.</text>
</comment>
<evidence type="ECO:0000256" key="6">
    <source>
        <dbReference type="ARBA" id="ARBA00004944"/>
    </source>
</evidence>
<dbReference type="InterPro" id="IPR013785">
    <property type="entry name" value="Aldolase_TIM"/>
</dbReference>
<evidence type="ECO:0000256" key="12">
    <source>
        <dbReference type="ARBA" id="ARBA00022643"/>
    </source>
</evidence>
<evidence type="ECO:0000256" key="16">
    <source>
        <dbReference type="ARBA" id="ARBA00022962"/>
    </source>
</evidence>
<dbReference type="SUPFAM" id="SSF46548">
    <property type="entry name" value="alpha-helical ferredoxin"/>
    <property type="match status" value="1"/>
</dbReference>
<dbReference type="GO" id="GO:0050660">
    <property type="term" value="F:flavin adenine dinucleotide binding"/>
    <property type="evidence" value="ECO:0007669"/>
    <property type="project" value="InterPro"/>
</dbReference>
<keyword evidence="21" id="KW-0314">Glutamate biosynthesis</keyword>
<dbReference type="UniPathway" id="UPA00045"/>
<evidence type="ECO:0000256" key="10">
    <source>
        <dbReference type="ARBA" id="ARBA00022630"/>
    </source>
</evidence>
<dbReference type="Pfam" id="PF14691">
    <property type="entry name" value="Fer4_20"/>
    <property type="match status" value="1"/>
</dbReference>
<feature type="domain" description="Glutamine amidotransferase type-2" evidence="27">
    <location>
        <begin position="1"/>
        <end position="357"/>
    </location>
</feature>
<evidence type="ECO:0000256" key="1">
    <source>
        <dbReference type="ARBA" id="ARBA00001917"/>
    </source>
</evidence>
<dbReference type="NCBIfam" id="NF008730">
    <property type="entry name" value="PRK11750.1"/>
    <property type="match status" value="1"/>
</dbReference>
<dbReference type="PANTHER" id="PTHR43100:SF1">
    <property type="entry name" value="GLUTAMATE SYNTHASE [NADPH] SMALL CHAIN"/>
    <property type="match status" value="1"/>
</dbReference>
<name>A0A7S1TF03_9RHOD</name>
<keyword evidence="17" id="KW-0560">Oxidoreductase</keyword>
<evidence type="ECO:0000256" key="21">
    <source>
        <dbReference type="ARBA" id="ARBA00023164"/>
    </source>
</evidence>
<evidence type="ECO:0000256" key="9">
    <source>
        <dbReference type="ARBA" id="ARBA00022605"/>
    </source>
</evidence>
<feature type="compositionally biased region" description="Polar residues" evidence="26">
    <location>
        <begin position="1471"/>
        <end position="1482"/>
    </location>
</feature>
<dbReference type="SUPFAM" id="SSF51905">
    <property type="entry name" value="FAD/NAD(P)-binding domain"/>
    <property type="match status" value="1"/>
</dbReference>
<protein>
    <recommendedName>
        <fullName evidence="23">glutamate synthase (NADH)</fullName>
        <ecNumber evidence="23">1.4.1.14</ecNumber>
    </recommendedName>
</protein>
<keyword evidence="10" id="KW-0285">Flavoprotein</keyword>
<dbReference type="GO" id="GO:0016040">
    <property type="term" value="F:glutamate synthase (NADH) activity"/>
    <property type="evidence" value="ECO:0007669"/>
    <property type="project" value="UniProtKB-EC"/>
</dbReference>
<keyword evidence="18" id="KW-0408">Iron</keyword>
<dbReference type="Gene3D" id="3.40.50.720">
    <property type="entry name" value="NAD(P)-binding Rossmann-like Domain"/>
    <property type="match status" value="1"/>
</dbReference>
<feature type="compositionally biased region" description="Low complexity" evidence="26">
    <location>
        <begin position="1483"/>
        <end position="1501"/>
    </location>
</feature>
<comment type="cofactor">
    <cofactor evidence="25">
        <name>[3Fe-4S] cluster</name>
        <dbReference type="ChEBI" id="CHEBI:21137"/>
    </cofactor>
    <text evidence="25">Binds 1 [3Fe-4S] cluster.</text>
</comment>
<evidence type="ECO:0000256" key="15">
    <source>
        <dbReference type="ARBA" id="ARBA00022946"/>
    </source>
</evidence>
<keyword evidence="19 25" id="KW-0411">Iron-sulfur</keyword>
<dbReference type="FunFam" id="1.10.1060.10:FF:000009">
    <property type="entry name" value="Glutamate synthase 1 [NADH] chloroplastic"/>
    <property type="match status" value="1"/>
</dbReference>
<dbReference type="FunFam" id="3.20.20.70:FF:000017">
    <property type="entry name" value="Glutamate synthase [NADH], amyloplastic"/>
    <property type="match status" value="1"/>
</dbReference>
<dbReference type="InterPro" id="IPR002932">
    <property type="entry name" value="Glu_synthdom"/>
</dbReference>
<dbReference type="PRINTS" id="PR00419">
    <property type="entry name" value="ADXRDTASE"/>
</dbReference>
<comment type="pathway">
    <text evidence="5">Nitrogen metabolism.</text>
</comment>
<feature type="binding site" evidence="25">
    <location>
        <position position="1103"/>
    </location>
    <ligand>
        <name>[3Fe-4S] cluster</name>
        <dbReference type="ChEBI" id="CHEBI:21137"/>
    </ligand>
</feature>
<dbReference type="InterPro" id="IPR036188">
    <property type="entry name" value="FAD/NAD-bd_sf"/>
</dbReference>
<evidence type="ECO:0000256" key="20">
    <source>
        <dbReference type="ARBA" id="ARBA00023027"/>
    </source>
</evidence>
<evidence type="ECO:0000256" key="13">
    <source>
        <dbReference type="ARBA" id="ARBA00022723"/>
    </source>
</evidence>
<keyword evidence="20" id="KW-0520">NAD</keyword>
<keyword evidence="22 25" id="KW-0003">3Fe-4S</keyword>
<dbReference type="InterPro" id="IPR051394">
    <property type="entry name" value="Glutamate_Synthase"/>
</dbReference>
<organism evidence="28">
    <name type="scientific">Compsopogon caeruleus</name>
    <dbReference type="NCBI Taxonomy" id="31354"/>
    <lineage>
        <taxon>Eukaryota</taxon>
        <taxon>Rhodophyta</taxon>
        <taxon>Compsopogonophyceae</taxon>
        <taxon>Compsopogonales</taxon>
        <taxon>Compsopogonaceae</taxon>
        <taxon>Compsopogon</taxon>
    </lineage>
</organism>
<keyword evidence="15" id="KW-0809">Transit peptide</keyword>
<gene>
    <name evidence="28" type="ORF">CCAE0312_LOCUS6745</name>
</gene>
<dbReference type="GO" id="GO:0005506">
    <property type="term" value="F:iron ion binding"/>
    <property type="evidence" value="ECO:0007669"/>
    <property type="project" value="InterPro"/>
</dbReference>
<dbReference type="FunFam" id="2.160.20.60:FF:000001">
    <property type="entry name" value="Glutamate synthase, large subunit"/>
    <property type="match status" value="1"/>
</dbReference>
<dbReference type="InterPro" id="IPR017932">
    <property type="entry name" value="GATase_2_dom"/>
</dbReference>
<keyword evidence="16" id="KW-0315">Glutamine amidotransferase</keyword>
<dbReference type="InterPro" id="IPR036485">
    <property type="entry name" value="Glu_synth_asu_C_sf"/>
</dbReference>
<dbReference type="InterPro" id="IPR023753">
    <property type="entry name" value="FAD/NAD-binding_dom"/>
</dbReference>
<dbReference type="FunFam" id="3.50.50.60:FF:000022">
    <property type="entry name" value="Glutamate synthase [NADH], amyloplastic"/>
    <property type="match status" value="1"/>
</dbReference>
<sequence>MPVEFVRNVAGEEGFGPAVEAARWVAVGNVFFRRDEEENRKRCVAVVEEEVARVGCVVLGWRRVPTDHSGLGRSALGAEPEILQLFVGPGDVVTSQKDFEVRLFILRKRASHRVIQDPSIDAETLPMYICSLSSRTLVYKGMLRTTQVKKYFLDLAREDFKSHVISVHSRFSTNTFPAWSRSHPYRYICHNGEINSRIGNENWMRAREGNLSSDLIGPDLQSIFPIVEHGNSDSQTLDNVLELLVIAGRSLPHSVLMMVPEAWQNSELMAAEKKSFYKFHSSLMEPWDGPALVLFNDGDYVGAVLDRNGLRPCRYYVTRDNRVICGSEAGIVPSIADADIVQKGRLQPGKMLLADIRRQRIVDDAEIKKELAAAFPYEDWIREHEVSMDHVVSSAPALDEKTLRVFPAVDALLDENAYNKWEESVLPLLKSFAYSTEHLDLLIKPMVVDGMEALGSMGNDTPLAFMSTNARVSYDYFKQLFAQVTNPPIDPIRESIVMSLASFIGPEKNILTTTPEHVKRLFLESPILSLEELNGIKNISVHGWSSRIIDITFPRTSGVHGLREYLTRICDEAHRAIEDGNQFIILSDRAVDYDRVPISALLALGAVHHHLVKLSERTQIGIIVESGEPREVHHMCCLLGYGADAICPYLVYACALKLRHDEKVPESYGNAKMVSHLKKSYYKGVLKVMAKMGLSTLQSYKGAQIFEAVGLAPEVIELCFRQTSSRIGGCSLERLAEKSLANHGRGFPNRPSAQESVAGLGTFGEYHWRAGSGMEKHINDPEALAKMQTAVRTDSRKTFAEFTKIHNQVVRRTTLRGLLRFKKCGDAVPLEEVEPPASIVKRFRTGAMSYGSISIESHSTLARAMNRLGAKSNSGEGGEDEERFFGTVGGDRIRSAIKQVASGRFGVTIEYLSNADELQIKMAQGAKPGEGGELPGWKVSEDIAKTRNSTPGVGLISPPPHHDIYSIEDLAQLIYDLKNSNPGANVSVKLVSKLGVGVIASGVTKGKADHILISGHDGGTGASRWTGIKHAGLPWELGIAETHQVLVMNGLRGRVSLETDGHLRSGRDVAIAAMLGAEHFGFGTGPLIALGCIMMRKCHLNTCPVGIATQDPELRKKFSGQPEHVINFFFMIAEELREIMAELGFRNLVDMVGRTDALELDPSAVAESGLTADEMDASRLLMNAFNLTSDTSRHENHKLYEQDHLLDDVLDRTMLATTQRHLERGLPTRMESLVSNTDRAVGAILSHELIKIHGSRGLPDGTIHIKLVGTAGQSVGAWLAKGILIELEGDANDYPGKGLSGGTLVVYPPQESTFLAEEQVIAGNVALYGATSGKAFFRGKCAERFCVRNSGAIAVAEGVGDHGCEYMTGGRTVILGSTGINFAAGMSGGIAYVFDPAREFPMNCNMESVDLVGVSLEDESELKSIVEDHVRLTGSTVGTKILGSWDSEVSKFVKVYPRDYRRVLEERVERASSSSGKIDSTQNGSANGAANGNANGTNGVNHARENGNGRSLSSGLNASLSSISDIEDVAGVRPVVVMSPQKKRGFIEYERGAAKYRDASERVKDFEEIYTDHDHRKLYTQSARCMDCGVPFCQSGPGCPLGNKIPEWNELVHENKWKEALERLLQTNNFPEFTGRVCPAPCEGSCVLGIIEQPVTIKNIECAIIDHAFEQGWMVPRPPTRRTGKRVAIIGSGPAGMAAADQLNKAGHWVTVYERADRVGGLMMYGVPNMKADKEIIVQRRVDLMIEEGVKFITGPNGNIGGTEWLLMEELGNGAPTEVTELVDSFDSVLLATGAVVPRDLKIPGREAKGVYFAMDFLTRNTKALLDSRSTGQDWRLKSASSFIDAKDKRVIVIGGGDTGNDCIGTSVRHGAKSVVNFELLPQPPAQRAADNPWPEWPRIFRVDYGHEEVKITEGHDPREFVISSKEFLQDSEGNLTGVKTVRVEWTKDDSGRWKMGEVPGSEQTFEADLCFLAMGFLGPQKDVADKLSLELDPRGNYKADFGKFQTSLDKVFAAGDCRRGQSLVVWAIAEGRQAAREIDYFLMGDTLLP</sequence>
<dbReference type="SUPFAM" id="SSF69336">
    <property type="entry name" value="Alpha subunit of glutamate synthase, C-terminal domain"/>
    <property type="match status" value="1"/>
</dbReference>
<comment type="subunit">
    <text evidence="8">Monomer.</text>
</comment>
<dbReference type="CDD" id="cd00713">
    <property type="entry name" value="GltS"/>
    <property type="match status" value="1"/>
</dbReference>
<evidence type="ECO:0000256" key="17">
    <source>
        <dbReference type="ARBA" id="ARBA00023002"/>
    </source>
</evidence>
<dbReference type="GO" id="GO:0019676">
    <property type="term" value="P:ammonia assimilation cycle"/>
    <property type="evidence" value="ECO:0007669"/>
    <property type="project" value="UniProtKB-ARBA"/>
</dbReference>
<dbReference type="GO" id="GO:0009536">
    <property type="term" value="C:plastid"/>
    <property type="evidence" value="ECO:0007669"/>
    <property type="project" value="UniProtKB-SubCell"/>
</dbReference>
<dbReference type="Gene3D" id="3.20.20.70">
    <property type="entry name" value="Aldolase class I"/>
    <property type="match status" value="2"/>
</dbReference>
<evidence type="ECO:0000256" key="26">
    <source>
        <dbReference type="SAM" id="MobiDB-lite"/>
    </source>
</evidence>
<dbReference type="Gene3D" id="3.50.50.60">
    <property type="entry name" value="FAD/NAD(P)-binding domain"/>
    <property type="match status" value="2"/>
</dbReference>
<dbReference type="Gene3D" id="1.10.1060.10">
    <property type="entry name" value="Alpha-helical ferredoxin"/>
    <property type="match status" value="1"/>
</dbReference>
<evidence type="ECO:0000256" key="22">
    <source>
        <dbReference type="ARBA" id="ARBA00023291"/>
    </source>
</evidence>
<dbReference type="InterPro" id="IPR006982">
    <property type="entry name" value="Glu_synth_centr_N"/>
</dbReference>
<evidence type="ECO:0000256" key="25">
    <source>
        <dbReference type="PIRSR" id="PIRSR000187-2"/>
    </source>
</evidence>
<evidence type="ECO:0000256" key="14">
    <source>
        <dbReference type="ARBA" id="ARBA00022827"/>
    </source>
</evidence>
<reference evidence="28" key="1">
    <citation type="submission" date="2021-01" db="EMBL/GenBank/DDBJ databases">
        <authorList>
            <person name="Corre E."/>
            <person name="Pelletier E."/>
            <person name="Niang G."/>
            <person name="Scheremetjew M."/>
            <person name="Finn R."/>
            <person name="Kale V."/>
            <person name="Holt S."/>
            <person name="Cochrane G."/>
            <person name="Meng A."/>
            <person name="Brown T."/>
            <person name="Cohen L."/>
        </authorList>
    </citation>
    <scope>NUCLEOTIDE SEQUENCE</scope>
    <source>
        <strain evidence="28">SAG 36.94</strain>
    </source>
</reference>
<dbReference type="PROSITE" id="PS51278">
    <property type="entry name" value="GATASE_TYPE_2"/>
    <property type="match status" value="1"/>
</dbReference>
<comment type="cofactor">
    <cofactor evidence="2">
        <name>FAD</name>
        <dbReference type="ChEBI" id="CHEBI:57692"/>
    </cofactor>
</comment>
<dbReference type="UniPathway" id="UPA00634">
    <property type="reaction ID" value="UER00690"/>
</dbReference>
<dbReference type="InterPro" id="IPR012220">
    <property type="entry name" value="Glu_synth_euk"/>
</dbReference>
<dbReference type="CDD" id="cd00982">
    <property type="entry name" value="gltB_C"/>
    <property type="match status" value="1"/>
</dbReference>
<dbReference type="EC" id="1.4.1.14" evidence="23"/>
<dbReference type="InterPro" id="IPR002489">
    <property type="entry name" value="Glu_synth_asu_C"/>
</dbReference>
<evidence type="ECO:0000256" key="7">
    <source>
        <dbReference type="ARBA" id="ARBA00009716"/>
    </source>
</evidence>
<dbReference type="FunFam" id="3.20.20.70:FF:000031">
    <property type="entry name" value="Glutamate synthase 1 [NADH]"/>
    <property type="match status" value="1"/>
</dbReference>
<keyword evidence="9" id="KW-0028">Amino-acid biosynthesis</keyword>
<dbReference type="PANTHER" id="PTHR43100">
    <property type="entry name" value="GLUTAMATE SYNTHASE [NADPH] SMALL CHAIN"/>
    <property type="match status" value="1"/>
</dbReference>
<dbReference type="InterPro" id="IPR009051">
    <property type="entry name" value="Helical_ferredxn"/>
</dbReference>
<feature type="region of interest" description="Disordered" evidence="26">
    <location>
        <begin position="1467"/>
        <end position="1514"/>
    </location>
</feature>
<evidence type="ECO:0000256" key="4">
    <source>
        <dbReference type="ARBA" id="ARBA00004802"/>
    </source>
</evidence>